<dbReference type="AlphaFoldDB" id="A0A6M8BBP2"/>
<dbReference type="KEGG" id="theu:HPC62_21230"/>
<dbReference type="EMBL" id="CP053661">
    <property type="protein sequence ID" value="QKD84364.1"/>
    <property type="molecule type" value="Genomic_DNA"/>
</dbReference>
<name>A0A6M8BBP2_9CYAN</name>
<proteinExistence type="predicted"/>
<organism evidence="2 3">
    <name type="scientific">Thermoleptolyngbya sichuanensis A183</name>
    <dbReference type="NCBI Taxonomy" id="2737172"/>
    <lineage>
        <taxon>Bacteria</taxon>
        <taxon>Bacillati</taxon>
        <taxon>Cyanobacteriota</taxon>
        <taxon>Cyanophyceae</taxon>
        <taxon>Oculatellales</taxon>
        <taxon>Oculatellaceae</taxon>
        <taxon>Thermoleptolyngbya</taxon>
        <taxon>Thermoleptolyngbya sichuanensis</taxon>
    </lineage>
</organism>
<accession>A0A6M8BBP2</accession>
<sequence length="75" mass="7728">MSTSAESSGLKVCPACGVKIAPGGITGDRVLFSAGPPGTRATLWTRVCQYAKRPGCINKDQGQSSGEPSDSRLES</sequence>
<keyword evidence="3" id="KW-1185">Reference proteome</keyword>
<gene>
    <name evidence="2" type="ORF">HPC62_21230</name>
</gene>
<protein>
    <submittedName>
        <fullName evidence="2">Uncharacterized protein</fullName>
    </submittedName>
</protein>
<evidence type="ECO:0000313" key="3">
    <source>
        <dbReference type="Proteomes" id="UP000505210"/>
    </source>
</evidence>
<reference evidence="2 3" key="1">
    <citation type="submission" date="2020-05" db="EMBL/GenBank/DDBJ databases">
        <title>Complete genome sequence of of a novel Thermoleptolyngbya strain isolated from hot springs of Ganzi, Sichuan China.</title>
        <authorList>
            <person name="Tang J."/>
            <person name="Daroch M."/>
            <person name="Li L."/>
            <person name="Waleron K."/>
            <person name="Waleron M."/>
            <person name="Waleron M."/>
        </authorList>
    </citation>
    <scope>NUCLEOTIDE SEQUENCE [LARGE SCALE GENOMIC DNA]</scope>
    <source>
        <strain evidence="2 3">PKUAC-SCTA183</strain>
    </source>
</reference>
<evidence type="ECO:0000313" key="2">
    <source>
        <dbReference type="EMBL" id="QKD84364.1"/>
    </source>
</evidence>
<dbReference type="Proteomes" id="UP000505210">
    <property type="component" value="Chromosome"/>
</dbReference>
<feature type="region of interest" description="Disordered" evidence="1">
    <location>
        <begin position="55"/>
        <end position="75"/>
    </location>
</feature>
<dbReference type="RefSeq" id="WP_172358405.1">
    <property type="nucleotide sequence ID" value="NZ_CP053661.1"/>
</dbReference>
<evidence type="ECO:0000256" key="1">
    <source>
        <dbReference type="SAM" id="MobiDB-lite"/>
    </source>
</evidence>